<dbReference type="PANTHER" id="PTHR46211:SF14">
    <property type="entry name" value="GLYCEROPHOSPHODIESTER PHOSPHODIESTERASE"/>
    <property type="match status" value="1"/>
</dbReference>
<evidence type="ECO:0000313" key="2">
    <source>
        <dbReference type="EMBL" id="ANZ67034.1"/>
    </source>
</evidence>
<sequence length="273" mass="30909">MVGIVALCTTPSVQGQAATISVKDYSASHPMIISHRGSPLKFPEHSFAGYNYAMAHGGHFMEQDIILSKDGQLVDSHDNNLHRTLGHNIDITKSTLKQVDRYKFKNGERLHTLGQLFDHYHQRTNYVIETKKTAQGHYKLEKEIIKTIKAHHEKDNVVLQSFSINSLKYMHKRLPGVPEMALVNGPDSTKLKRIVPKLPRYINIVAFYIPGDTTSNVKLCRKYHKLPAAYVLDSDKQLDNGYKTGLGGLFTDNTAKTEVFYHRIAKKPELLTQ</sequence>
<dbReference type="RefSeq" id="WP_065937602.1">
    <property type="nucleotide sequence ID" value="NZ_CP014912.1"/>
</dbReference>
<proteinExistence type="predicted"/>
<evidence type="ECO:0000313" key="3">
    <source>
        <dbReference type="Proteomes" id="UP000093267"/>
    </source>
</evidence>
<protein>
    <recommendedName>
        <fullName evidence="1">GP-PDE domain-containing protein</fullName>
    </recommendedName>
</protein>
<accession>A0A1B2IY83</accession>
<dbReference type="InterPro" id="IPR030395">
    <property type="entry name" value="GP_PDE_dom"/>
</dbReference>
<dbReference type="EMBL" id="CP014924">
    <property type="protein sequence ID" value="ANZ67034.1"/>
    <property type="molecule type" value="Genomic_DNA"/>
</dbReference>
<organism evidence="2 3">
    <name type="scientific">Secundilactobacillus paracollinoides</name>
    <dbReference type="NCBI Taxonomy" id="240427"/>
    <lineage>
        <taxon>Bacteria</taxon>
        <taxon>Bacillati</taxon>
        <taxon>Bacillota</taxon>
        <taxon>Bacilli</taxon>
        <taxon>Lactobacillales</taxon>
        <taxon>Lactobacillaceae</taxon>
        <taxon>Secundilactobacillus</taxon>
    </lineage>
</organism>
<evidence type="ECO:0000259" key="1">
    <source>
        <dbReference type="PROSITE" id="PS51704"/>
    </source>
</evidence>
<dbReference type="Pfam" id="PF03009">
    <property type="entry name" value="GDPD"/>
    <property type="match status" value="1"/>
</dbReference>
<dbReference type="GO" id="GO:0006629">
    <property type="term" value="P:lipid metabolic process"/>
    <property type="evidence" value="ECO:0007669"/>
    <property type="project" value="InterPro"/>
</dbReference>
<dbReference type="PROSITE" id="PS51704">
    <property type="entry name" value="GP_PDE"/>
    <property type="match status" value="1"/>
</dbReference>
<dbReference type="InterPro" id="IPR017946">
    <property type="entry name" value="PLC-like_Pdiesterase_TIM-brl"/>
</dbReference>
<dbReference type="OrthoDB" id="384721at2"/>
<keyword evidence="3" id="KW-1185">Reference proteome</keyword>
<feature type="domain" description="GP-PDE" evidence="1">
    <location>
        <begin position="30"/>
        <end position="261"/>
    </location>
</feature>
<reference evidence="2 3" key="1">
    <citation type="submission" date="2016-03" db="EMBL/GenBank/DDBJ databases">
        <title>Pediococcus and Lactobacillus from brewery environment - whole genome sequencing and assembly.</title>
        <authorList>
            <person name="Behr J."/>
            <person name="Geissler A.J."/>
            <person name="Vogel R.F."/>
        </authorList>
    </citation>
    <scope>NUCLEOTIDE SEQUENCE [LARGE SCALE GENOMIC DNA]</scope>
    <source>
        <strain evidence="2 3">TMW 1.1995</strain>
    </source>
</reference>
<name>A0A1B2IY83_9LACO</name>
<dbReference type="Proteomes" id="UP000093267">
    <property type="component" value="Chromosome"/>
</dbReference>
<gene>
    <name evidence="2" type="ORF">AYR63_07755</name>
</gene>
<dbReference type="PANTHER" id="PTHR46211">
    <property type="entry name" value="GLYCEROPHOSPHORYL DIESTER PHOSPHODIESTERASE"/>
    <property type="match status" value="1"/>
</dbReference>
<dbReference type="GO" id="GO:0008081">
    <property type="term" value="F:phosphoric diester hydrolase activity"/>
    <property type="evidence" value="ECO:0007669"/>
    <property type="project" value="InterPro"/>
</dbReference>
<dbReference type="Gene3D" id="3.20.20.190">
    <property type="entry name" value="Phosphatidylinositol (PI) phosphodiesterase"/>
    <property type="match status" value="1"/>
</dbReference>
<dbReference type="SUPFAM" id="SSF51695">
    <property type="entry name" value="PLC-like phosphodiesterases"/>
    <property type="match status" value="1"/>
</dbReference>
<dbReference type="AlphaFoldDB" id="A0A1B2IY83"/>